<dbReference type="AlphaFoldDB" id="A0A8J3GD99"/>
<name>A0A8J3GD99_9BACT</name>
<evidence type="ECO:0000313" key="2">
    <source>
        <dbReference type="EMBL" id="GHB95170.1"/>
    </source>
</evidence>
<gene>
    <name evidence="2" type="ORF">GCM10007047_08530</name>
</gene>
<dbReference type="GO" id="GO:0030178">
    <property type="term" value="P:negative regulation of Wnt signaling pathway"/>
    <property type="evidence" value="ECO:0007669"/>
    <property type="project" value="TreeGrafter"/>
</dbReference>
<dbReference type="PANTHER" id="PTHR46472:SF1">
    <property type="entry name" value="NUCLEOREDOXIN"/>
    <property type="match status" value="1"/>
</dbReference>
<dbReference type="Proteomes" id="UP000642829">
    <property type="component" value="Unassembled WGS sequence"/>
</dbReference>
<dbReference type="InterPro" id="IPR013766">
    <property type="entry name" value="Thioredoxin_domain"/>
</dbReference>
<evidence type="ECO:0000313" key="3">
    <source>
        <dbReference type="Proteomes" id="UP000642829"/>
    </source>
</evidence>
<sequence>MRYITIFQFALLLITATVSDARVWKDQSGQPMTADFVETYDKGGETFVVFTKGDGMRYQVPLQRLSAEDQQYIADLQANDGVDPNLAAAERTVEKTPFEKAIFRDLVKRDGDRVISTNGGKLEPKEYYGIYYSAHWCPPCRGFTPKLIEYYNKASATHGNFEIIFVSSDRSEDAMEGYITEYEMPWLSLDFDKKDSAKQLTQFSASGIPCLVLVDRNGEILKHSYVGGKYVGPTSVLNELDRLLNEKEG</sequence>
<comment type="caution">
    <text evidence="2">The sequence shown here is derived from an EMBL/GenBank/DDBJ whole genome shotgun (WGS) entry which is preliminary data.</text>
</comment>
<dbReference type="PROSITE" id="PS51352">
    <property type="entry name" value="THIOREDOXIN_2"/>
    <property type="match status" value="1"/>
</dbReference>
<organism evidence="2 3">
    <name type="scientific">Cerasicoccus arenae</name>
    <dbReference type="NCBI Taxonomy" id="424488"/>
    <lineage>
        <taxon>Bacteria</taxon>
        <taxon>Pseudomonadati</taxon>
        <taxon>Verrucomicrobiota</taxon>
        <taxon>Opitutia</taxon>
        <taxon>Puniceicoccales</taxon>
        <taxon>Cerasicoccaceae</taxon>
        <taxon>Cerasicoccus</taxon>
    </lineage>
</organism>
<feature type="domain" description="Thioredoxin" evidence="1">
    <location>
        <begin position="67"/>
        <end position="245"/>
    </location>
</feature>
<dbReference type="Pfam" id="PF13905">
    <property type="entry name" value="Thioredoxin_8"/>
    <property type="match status" value="1"/>
</dbReference>
<evidence type="ECO:0000259" key="1">
    <source>
        <dbReference type="PROSITE" id="PS51352"/>
    </source>
</evidence>
<dbReference type="Gene3D" id="2.30.30.700">
    <property type="entry name" value="SLA1 homology domain 1"/>
    <property type="match status" value="1"/>
</dbReference>
<dbReference type="PANTHER" id="PTHR46472">
    <property type="entry name" value="NUCLEOREDOXIN"/>
    <property type="match status" value="1"/>
</dbReference>
<dbReference type="SUPFAM" id="SSF52833">
    <property type="entry name" value="Thioredoxin-like"/>
    <property type="match status" value="1"/>
</dbReference>
<dbReference type="Gene3D" id="3.40.30.10">
    <property type="entry name" value="Glutaredoxin"/>
    <property type="match status" value="1"/>
</dbReference>
<dbReference type="InterPro" id="IPR012336">
    <property type="entry name" value="Thioredoxin-like_fold"/>
</dbReference>
<reference evidence="2" key="2">
    <citation type="submission" date="2020-09" db="EMBL/GenBank/DDBJ databases">
        <authorList>
            <person name="Sun Q."/>
            <person name="Kim S."/>
        </authorList>
    </citation>
    <scope>NUCLEOTIDE SEQUENCE</scope>
    <source>
        <strain evidence="2">KCTC 12870</strain>
    </source>
</reference>
<dbReference type="InterPro" id="IPR036249">
    <property type="entry name" value="Thioredoxin-like_sf"/>
</dbReference>
<dbReference type="GO" id="GO:0031397">
    <property type="term" value="P:negative regulation of protein ubiquitination"/>
    <property type="evidence" value="ECO:0007669"/>
    <property type="project" value="TreeGrafter"/>
</dbReference>
<reference evidence="2" key="1">
    <citation type="journal article" date="2014" name="Int. J. Syst. Evol. Microbiol.">
        <title>Complete genome sequence of Corynebacterium casei LMG S-19264T (=DSM 44701T), isolated from a smear-ripened cheese.</title>
        <authorList>
            <consortium name="US DOE Joint Genome Institute (JGI-PGF)"/>
            <person name="Walter F."/>
            <person name="Albersmeier A."/>
            <person name="Kalinowski J."/>
            <person name="Ruckert C."/>
        </authorList>
    </citation>
    <scope>NUCLEOTIDE SEQUENCE</scope>
    <source>
        <strain evidence="2">KCTC 12870</strain>
    </source>
</reference>
<proteinExistence type="predicted"/>
<keyword evidence="3" id="KW-1185">Reference proteome</keyword>
<accession>A0A8J3GD99</accession>
<dbReference type="GO" id="GO:0004791">
    <property type="term" value="F:thioredoxin-disulfide reductase (NADPH) activity"/>
    <property type="evidence" value="ECO:0007669"/>
    <property type="project" value="TreeGrafter"/>
</dbReference>
<protein>
    <recommendedName>
        <fullName evidence="1">Thioredoxin domain-containing protein</fullName>
    </recommendedName>
</protein>
<dbReference type="EMBL" id="BMXG01000004">
    <property type="protein sequence ID" value="GHB95170.1"/>
    <property type="molecule type" value="Genomic_DNA"/>
</dbReference>